<comment type="caution">
    <text evidence="2">The sequence shown here is derived from an EMBL/GenBank/DDBJ whole genome shotgun (WGS) entry which is preliminary data.</text>
</comment>
<keyword evidence="3" id="KW-1185">Reference proteome</keyword>
<dbReference type="InterPro" id="IPR011646">
    <property type="entry name" value="KAP_P-loop"/>
</dbReference>
<evidence type="ECO:0000259" key="1">
    <source>
        <dbReference type="Pfam" id="PF07693"/>
    </source>
</evidence>
<accession>A0ABQ0PXX6</accession>
<dbReference type="EMBL" id="BAPF01000038">
    <property type="protein sequence ID" value="GBQ84332.1"/>
    <property type="molecule type" value="Genomic_DNA"/>
</dbReference>
<gene>
    <name evidence="2" type="ORF">AA14337_2821</name>
</gene>
<reference evidence="2" key="1">
    <citation type="submission" date="2013-04" db="EMBL/GenBank/DDBJ databases">
        <title>The genome sequencing project of 58 acetic acid bacteria.</title>
        <authorList>
            <person name="Okamoto-Kainuma A."/>
            <person name="Ishikawa M."/>
            <person name="Umino S."/>
            <person name="Koizumi Y."/>
            <person name="Shiwa Y."/>
            <person name="Yoshikawa H."/>
            <person name="Matsutani M."/>
            <person name="Matsushita K."/>
        </authorList>
    </citation>
    <scope>NUCLEOTIDE SEQUENCE</scope>
    <source>
        <strain evidence="2">DSM 14337</strain>
    </source>
</reference>
<feature type="domain" description="KAP NTPase" evidence="1">
    <location>
        <begin position="16"/>
        <end position="231"/>
    </location>
</feature>
<organism evidence="2 3">
    <name type="scientific">Acetobacter malorum DSM 14337</name>
    <dbReference type="NCBI Taxonomy" id="1307910"/>
    <lineage>
        <taxon>Bacteria</taxon>
        <taxon>Pseudomonadati</taxon>
        <taxon>Pseudomonadota</taxon>
        <taxon>Alphaproteobacteria</taxon>
        <taxon>Acetobacterales</taxon>
        <taxon>Acetobacteraceae</taxon>
        <taxon>Acetobacter</taxon>
    </lineage>
</organism>
<name>A0ABQ0PXX6_9PROT</name>
<proteinExistence type="predicted"/>
<dbReference type="InterPro" id="IPR027417">
    <property type="entry name" value="P-loop_NTPase"/>
</dbReference>
<dbReference type="Pfam" id="PF07693">
    <property type="entry name" value="KAP_NTPase"/>
    <property type="match status" value="1"/>
</dbReference>
<protein>
    <submittedName>
        <fullName evidence="2">KAP P-loop domain-containing protein</fullName>
    </submittedName>
</protein>
<evidence type="ECO:0000313" key="3">
    <source>
        <dbReference type="Proteomes" id="UP001065047"/>
    </source>
</evidence>
<sequence length="656" mass="74774">MKPSTFKWAGPNLDLIKTLDEYCYGEEEIPFAIMLRGTWGCGKTWLVDRFFEEKKKNRKNDDIAGFPLRVSLFGVASATEIGDALYAELHPILAGKPGQVGSFVVRSLLKTTLRIDLNDLTDKKNKEKSSESITLAGADLGILGPDGKPRRRIIVFDDLERANMPKPDILAAIHPLISNGENRVLLLANEEEIIVGDKDATKQYLRTKEKTVCLTLEVKPDFQSAFSKIEMKIKDPDFKNFFKILRNHLELLAVKAGMSNLRLLSFFVPLGETLFKNIKTTYRTESHYAALSELFICVYIRLIENRIYGVPLNLLNKLIKNPSQPKNSFLKSDEPTPSETDRNNAIICTRLKTYDYMFLRSPLISPDSLEALVMRGTVQAEAINASLALDNRFTEQTELPSWLRVWNYSLSSEQELDKAVAAFMIDFENRKFVDLDMLHACSIYLTLHRVGQEGFNASDPVDCAKNYIKDVFAKKNMFEERIRMAIADPNHLSLFPPFGRSFSEEGSQDFQIIKGFYFSEQKLWLEKQLTVKSIELQSLFDENWDKFISLLFRVSETEPVYEHLPILQHLNTIIFSRKIISLPADHRMYLIACLKERYEKTVHHSSALHPECDWFSELSKALSDAVAQSDGSPLFKEGLKATIEPLCDAAKRTPIP</sequence>
<evidence type="ECO:0000313" key="2">
    <source>
        <dbReference type="EMBL" id="GBQ84332.1"/>
    </source>
</evidence>
<dbReference type="Proteomes" id="UP001065047">
    <property type="component" value="Unassembled WGS sequence"/>
</dbReference>
<dbReference type="SUPFAM" id="SSF52540">
    <property type="entry name" value="P-loop containing nucleoside triphosphate hydrolases"/>
    <property type="match status" value="1"/>
</dbReference>